<feature type="domain" description="RNA-dependent RNA polymerase alsuviricetes" evidence="1">
    <location>
        <begin position="4"/>
        <end position="92"/>
    </location>
</feature>
<dbReference type="EMBL" id="OU892285">
    <property type="protein sequence ID" value="CAG9773296.1"/>
    <property type="molecule type" value="Genomic_DNA"/>
</dbReference>
<evidence type="ECO:0000313" key="2">
    <source>
        <dbReference type="EMBL" id="CAG9773296.1"/>
    </source>
</evidence>
<evidence type="ECO:0000259" key="1">
    <source>
        <dbReference type="Pfam" id="PF00978"/>
    </source>
</evidence>
<reference evidence="2" key="1">
    <citation type="submission" date="2022-01" db="EMBL/GenBank/DDBJ databases">
        <authorList>
            <person name="King R."/>
        </authorList>
    </citation>
    <scope>NUCLEOTIDE SEQUENCE</scope>
</reference>
<organism evidence="2 3">
    <name type="scientific">Ceutorhynchus assimilis</name>
    <name type="common">cabbage seed weevil</name>
    <dbReference type="NCBI Taxonomy" id="467358"/>
    <lineage>
        <taxon>Eukaryota</taxon>
        <taxon>Metazoa</taxon>
        <taxon>Ecdysozoa</taxon>
        <taxon>Arthropoda</taxon>
        <taxon>Hexapoda</taxon>
        <taxon>Insecta</taxon>
        <taxon>Pterygota</taxon>
        <taxon>Neoptera</taxon>
        <taxon>Endopterygota</taxon>
        <taxon>Coleoptera</taxon>
        <taxon>Polyphaga</taxon>
        <taxon>Cucujiformia</taxon>
        <taxon>Curculionidae</taxon>
        <taxon>Ceutorhynchinae</taxon>
        <taxon>Ceutorhynchus</taxon>
    </lineage>
</organism>
<dbReference type="InterPro" id="IPR001788">
    <property type="entry name" value="RNA-dep_RNA_pol_alsuvir"/>
</dbReference>
<dbReference type="GO" id="GO:0003723">
    <property type="term" value="F:RNA binding"/>
    <property type="evidence" value="ECO:0007669"/>
    <property type="project" value="InterPro"/>
</dbReference>
<evidence type="ECO:0000313" key="3">
    <source>
        <dbReference type="Proteomes" id="UP001152799"/>
    </source>
</evidence>
<dbReference type="Pfam" id="PF00978">
    <property type="entry name" value="RdRP_2"/>
    <property type="match status" value="1"/>
</dbReference>
<proteinExistence type="predicted"/>
<name>A0A9N9N1B6_9CUCU</name>
<dbReference type="OrthoDB" id="9995375at2759"/>
<dbReference type="GO" id="GO:0003968">
    <property type="term" value="F:RNA-directed RNA polymerase activity"/>
    <property type="evidence" value="ECO:0007669"/>
    <property type="project" value="InterPro"/>
</dbReference>
<protein>
    <recommendedName>
        <fullName evidence="1">RNA-dependent RNA polymerase alsuviricetes domain-containing protein</fullName>
    </recommendedName>
</protein>
<sequence>MENSDLNLILEDIIFDSSKLFETHKPDDDTLKPSLRTGMPAVRASTLKEHLLALKKRNLSAPTLQGVVDYPKNAQDMVENFVSSYVSLAHISIFRSSSANPIYTNAVSTND</sequence>
<gene>
    <name evidence="2" type="ORF">CEUTPL_LOCUS13693</name>
</gene>
<dbReference type="Proteomes" id="UP001152799">
    <property type="component" value="Chromosome 9"/>
</dbReference>
<keyword evidence="3" id="KW-1185">Reference proteome</keyword>
<dbReference type="AlphaFoldDB" id="A0A9N9N1B6"/>
<accession>A0A9N9N1B6</accession>
<dbReference type="GO" id="GO:0006351">
    <property type="term" value="P:DNA-templated transcription"/>
    <property type="evidence" value="ECO:0007669"/>
    <property type="project" value="InterPro"/>
</dbReference>